<protein>
    <submittedName>
        <fullName evidence="2">Aquaporin</fullName>
    </submittedName>
</protein>
<accession>A0AC34Q4V1</accession>
<dbReference type="Proteomes" id="UP000887576">
    <property type="component" value="Unplaced"/>
</dbReference>
<organism evidence="1 2">
    <name type="scientific">Panagrolaimus sp. JU765</name>
    <dbReference type="NCBI Taxonomy" id="591449"/>
    <lineage>
        <taxon>Eukaryota</taxon>
        <taxon>Metazoa</taxon>
        <taxon>Ecdysozoa</taxon>
        <taxon>Nematoda</taxon>
        <taxon>Chromadorea</taxon>
        <taxon>Rhabditida</taxon>
        <taxon>Tylenchina</taxon>
        <taxon>Panagrolaimomorpha</taxon>
        <taxon>Panagrolaimoidea</taxon>
        <taxon>Panagrolaimidae</taxon>
        <taxon>Panagrolaimus</taxon>
    </lineage>
</organism>
<evidence type="ECO:0000313" key="2">
    <source>
        <dbReference type="WBParaSite" id="JU765_v2.g129.t1"/>
    </source>
</evidence>
<proteinExistence type="predicted"/>
<evidence type="ECO:0000313" key="1">
    <source>
        <dbReference type="Proteomes" id="UP000887576"/>
    </source>
</evidence>
<sequence>MFVGFGSLASTILSKQQPGFEVRLTWGLCFGVIMIMGRNISGCHMDPAISFMMFLLRHMSFLQFIVYSLTQTFACFVAAAMTFGVYYDGINSFDNGTRQALGPQGTALIFTSFPQPYLSFVGTVIDQMTTTALLIISIRAVFDPRTKVNESVQPFIVGFCVFFIVSGYSHNSGGSMSPARDFGPRLFLLVAGYPTEVISYRNYNFFWIPIVAPFLGSAVGTYIYEYCIGIHLPPLNSDDEMSKRRLTMNA</sequence>
<reference evidence="2" key="1">
    <citation type="submission" date="2022-11" db="UniProtKB">
        <authorList>
            <consortium name="WormBaseParasite"/>
        </authorList>
    </citation>
    <scope>IDENTIFICATION</scope>
</reference>
<name>A0AC34Q4V1_9BILA</name>
<dbReference type="WBParaSite" id="JU765_v2.g129.t1">
    <property type="protein sequence ID" value="JU765_v2.g129.t1"/>
    <property type="gene ID" value="JU765_v2.g129"/>
</dbReference>